<proteinExistence type="predicted"/>
<dbReference type="Pfam" id="PF05309">
    <property type="entry name" value="TraE"/>
    <property type="match status" value="1"/>
</dbReference>
<protein>
    <submittedName>
        <fullName evidence="3">TraE family protein</fullName>
    </submittedName>
</protein>
<evidence type="ECO:0000313" key="3">
    <source>
        <dbReference type="EMBL" id="TDB47854.1"/>
    </source>
</evidence>
<reference evidence="3 4" key="1">
    <citation type="journal article" date="2019" name="Int. J. Syst. Evol. Microbiol.">
        <title>Photorhabdus khanii subsp. guanajuatensis subsp. nov., isolated from Heterorhabditis atacamensis, and Photorhabdus luminescens subsp. mexicana subsp. nov., isolated from Heterorhabditis mexicana entomopathogenic nematodes.</title>
        <authorList>
            <person name="Machado R.A.R."/>
            <person name="Bruno P."/>
            <person name="Arce C.C.M."/>
            <person name="Liechti N."/>
            <person name="Kohler A."/>
            <person name="Bernal J."/>
            <person name="Bruggmann R."/>
            <person name="Turlings T.C.J."/>
        </authorList>
    </citation>
    <scope>NUCLEOTIDE SEQUENCE [LARGE SCALE GENOMIC DNA]</scope>
    <source>
        <strain evidence="3 4">MEX47-22</strain>
    </source>
</reference>
<sequence length="208" mass="22903">MNSQNFEKGLLSLKGENKTLKFALLIAMFIAGILAITIMNRSQVVTIVPPNLTQTAWLDKNAASAPYMRAWAIYIAHSLGNATPASVDMLKEAIGPFLDANIYTPVMKRIDDQIDQIKRDRISLSFTPIRVITDPVAPGTFYVEGNQGLEGITGKPVTTPVNFQISIDIQGYRPIVTYININQGRSELPSDAAKRKDKNQQVKQGNKG</sequence>
<keyword evidence="2" id="KW-1133">Transmembrane helix</keyword>
<keyword evidence="2" id="KW-0472">Membrane</keyword>
<feature type="transmembrane region" description="Helical" evidence="2">
    <location>
        <begin position="20"/>
        <end position="39"/>
    </location>
</feature>
<evidence type="ECO:0000256" key="2">
    <source>
        <dbReference type="SAM" id="Phobius"/>
    </source>
</evidence>
<comment type="caution">
    <text evidence="3">The sequence shown here is derived from an EMBL/GenBank/DDBJ whole genome shotgun (WGS) entry which is preliminary data.</text>
</comment>
<accession>A0A4R4J2Z9</accession>
<dbReference type="InterPro" id="IPR007973">
    <property type="entry name" value="Pilus_assembly_TraE"/>
</dbReference>
<dbReference type="EMBL" id="PUJX01000019">
    <property type="protein sequence ID" value="TDB47854.1"/>
    <property type="molecule type" value="Genomic_DNA"/>
</dbReference>
<keyword evidence="2" id="KW-0812">Transmembrane</keyword>
<dbReference type="Proteomes" id="UP000295550">
    <property type="component" value="Unassembled WGS sequence"/>
</dbReference>
<evidence type="ECO:0000256" key="1">
    <source>
        <dbReference type="SAM" id="MobiDB-lite"/>
    </source>
</evidence>
<dbReference type="AlphaFoldDB" id="A0A4R4J2Z9"/>
<organism evidence="3 4">
    <name type="scientific">Photorhabdus luminescens subsp. mexicana</name>
    <dbReference type="NCBI Taxonomy" id="2100167"/>
    <lineage>
        <taxon>Bacteria</taxon>
        <taxon>Pseudomonadati</taxon>
        <taxon>Pseudomonadota</taxon>
        <taxon>Gammaproteobacteria</taxon>
        <taxon>Enterobacterales</taxon>
        <taxon>Morganellaceae</taxon>
        <taxon>Photorhabdus</taxon>
    </lineage>
</organism>
<gene>
    <name evidence="3" type="ORF">C5468_17325</name>
</gene>
<evidence type="ECO:0000313" key="4">
    <source>
        <dbReference type="Proteomes" id="UP000295550"/>
    </source>
</evidence>
<feature type="region of interest" description="Disordered" evidence="1">
    <location>
        <begin position="188"/>
        <end position="208"/>
    </location>
</feature>
<name>A0A4R4J2Z9_PHOLU</name>